<dbReference type="AlphaFoldDB" id="A0A2W7NAD9"/>
<gene>
    <name evidence="1" type="ORF">LX69_01526</name>
</gene>
<organism evidence="1 2">
    <name type="scientific">Breznakibacter xylanolyticus</name>
    <dbReference type="NCBI Taxonomy" id="990"/>
    <lineage>
        <taxon>Bacteria</taxon>
        <taxon>Pseudomonadati</taxon>
        <taxon>Bacteroidota</taxon>
        <taxon>Bacteroidia</taxon>
        <taxon>Marinilabiliales</taxon>
        <taxon>Marinilabiliaceae</taxon>
        <taxon>Breznakibacter</taxon>
    </lineage>
</organism>
<dbReference type="EMBL" id="QKZK01000010">
    <property type="protein sequence ID" value="PZX17211.1"/>
    <property type="molecule type" value="Genomic_DNA"/>
</dbReference>
<sequence>MPIQISTIRVGIRIFTIEKSNFKTYESGIKESFPKKTGFLFPPPTLFTFRNQKTTVMEKEKSLTAFTGRLCDRNPMSCYSMTSVGDLP</sequence>
<keyword evidence="2" id="KW-1185">Reference proteome</keyword>
<evidence type="ECO:0000313" key="2">
    <source>
        <dbReference type="Proteomes" id="UP000249239"/>
    </source>
</evidence>
<comment type="caution">
    <text evidence="1">The sequence shown here is derived from an EMBL/GenBank/DDBJ whole genome shotgun (WGS) entry which is preliminary data.</text>
</comment>
<proteinExistence type="predicted"/>
<dbReference type="Proteomes" id="UP000249239">
    <property type="component" value="Unassembled WGS sequence"/>
</dbReference>
<name>A0A2W7NAD9_9BACT</name>
<reference evidence="1 2" key="1">
    <citation type="submission" date="2018-06" db="EMBL/GenBank/DDBJ databases">
        <title>Genomic Encyclopedia of Archaeal and Bacterial Type Strains, Phase II (KMG-II): from individual species to whole genera.</title>
        <authorList>
            <person name="Goeker M."/>
        </authorList>
    </citation>
    <scope>NUCLEOTIDE SEQUENCE [LARGE SCALE GENOMIC DNA]</scope>
    <source>
        <strain evidence="1 2">DSM 6779</strain>
    </source>
</reference>
<evidence type="ECO:0000313" key="1">
    <source>
        <dbReference type="EMBL" id="PZX17211.1"/>
    </source>
</evidence>
<accession>A0A2W7NAD9</accession>
<protein>
    <submittedName>
        <fullName evidence="1">Uncharacterized protein</fullName>
    </submittedName>
</protein>